<feature type="region of interest" description="Disordered" evidence="3">
    <location>
        <begin position="427"/>
        <end position="446"/>
    </location>
</feature>
<dbReference type="InterPro" id="IPR019824">
    <property type="entry name" value="Leghaemoglobin_Fe_BS"/>
</dbReference>
<evidence type="ECO:0000259" key="4">
    <source>
        <dbReference type="Pfam" id="PF20172"/>
    </source>
</evidence>
<name>A0ABW8ZBL5_9BURK</name>
<reference evidence="5 6" key="1">
    <citation type="journal article" date="2024" name="Chem. Sci.">
        <title>Discovery of megapolipeptins by genome mining of a Burkholderiales bacteria collection.</title>
        <authorList>
            <person name="Paulo B.S."/>
            <person name="Recchia M.J.J."/>
            <person name="Lee S."/>
            <person name="Fergusson C.H."/>
            <person name="Romanowski S.B."/>
            <person name="Hernandez A."/>
            <person name="Krull N."/>
            <person name="Liu D.Y."/>
            <person name="Cavanagh H."/>
            <person name="Bos A."/>
            <person name="Gray C.A."/>
            <person name="Murphy B.T."/>
            <person name="Linington R.G."/>
            <person name="Eustaquio A.S."/>
        </authorList>
    </citation>
    <scope>NUCLEOTIDE SEQUENCE [LARGE SCALE GENOMIC DNA]</scope>
    <source>
        <strain evidence="5 6">RL21-008-BIB-B</strain>
    </source>
</reference>
<feature type="compositionally biased region" description="Basic and acidic residues" evidence="3">
    <location>
        <begin position="429"/>
        <end position="439"/>
    </location>
</feature>
<dbReference type="InterPro" id="IPR011010">
    <property type="entry name" value="DNA_brk_join_enz"/>
</dbReference>
<dbReference type="InterPro" id="IPR046668">
    <property type="entry name" value="DUF6538"/>
</dbReference>
<dbReference type="EMBL" id="JAQQFR010000009">
    <property type="protein sequence ID" value="MFL9879768.1"/>
    <property type="molecule type" value="Genomic_DNA"/>
</dbReference>
<dbReference type="Gene3D" id="1.10.443.10">
    <property type="entry name" value="Intergrase catalytic core"/>
    <property type="match status" value="1"/>
</dbReference>
<evidence type="ECO:0000256" key="3">
    <source>
        <dbReference type="SAM" id="MobiDB-lite"/>
    </source>
</evidence>
<dbReference type="Proteomes" id="UP001629214">
    <property type="component" value="Unassembled WGS sequence"/>
</dbReference>
<feature type="domain" description="DUF6538" evidence="4">
    <location>
        <begin position="21"/>
        <end position="77"/>
    </location>
</feature>
<dbReference type="SUPFAM" id="SSF56349">
    <property type="entry name" value="DNA breaking-rejoining enzymes"/>
    <property type="match status" value="1"/>
</dbReference>
<dbReference type="PROSITE" id="PS00208">
    <property type="entry name" value="PLANT_GLOBIN"/>
    <property type="match status" value="1"/>
</dbReference>
<organism evidence="5 6">
    <name type="scientific">Herbaspirillum rhizosphaerae</name>
    <dbReference type="NCBI Taxonomy" id="346179"/>
    <lineage>
        <taxon>Bacteria</taxon>
        <taxon>Pseudomonadati</taxon>
        <taxon>Pseudomonadota</taxon>
        <taxon>Betaproteobacteria</taxon>
        <taxon>Burkholderiales</taxon>
        <taxon>Oxalobacteraceae</taxon>
        <taxon>Herbaspirillum</taxon>
    </lineage>
</organism>
<sequence length="629" mass="70994">MSSTRKQSEASTKGVKLPSNLQKIKSGYRFRKSIPADVRHIIKQTEFIRALGKDYRQAVLECAKLEAEVAQMIEAARKKLEVGSTSEQFLKNGKHKVLPGDSPNLSGHAAALFLSGLDADLNKRRTGQLDEAEFADLSQTFDSMLQKANFAIASGNVSAYPQVIHQLLYLQGYDVQATAEQWQTIAYDFVLAAKPGIEALVQRQAGNLLQPDISEFSEKDPGPAWLLDISTRRKPVATAESSPATLSSVVPHYEKHLANYGRKTQTTRLSWWQGLTDFCKDAALSEVTSNDIYNFFESRLDASEKGWSMKYCNQVRREFKVVFFLAKTKNLCTNNPAADVLAMPKIPDIDENNRKKPRFPFTIGQLNNLYASEWYNPDSESFKGKMKWDLSARYWIPLICLYHGLRVREATQIRVSDIVPGEHPLLRIQTEEGSKKDGDSESALPVRRVKNEASKRDVPIHPVLLELGFMGMVSEAKSRGATSPCFPSALPDRDSKHPIWGRAYEQSFLRYVRDKLNFGNGYGNHSFRHTLEDCLRNIQLDDVWPAGLGQFYSGRALPGDRDMDLFRVVGSERHYGTGYIATRVVQYVARIQYDGLKLPKPYKEWLDGKPSVAGNLIVILNRDWGSEWK</sequence>
<dbReference type="RefSeq" id="WP_408168859.1">
    <property type="nucleotide sequence ID" value="NZ_JAQQFR010000009.1"/>
</dbReference>
<keyword evidence="6" id="KW-1185">Reference proteome</keyword>
<evidence type="ECO:0000313" key="6">
    <source>
        <dbReference type="Proteomes" id="UP001629214"/>
    </source>
</evidence>
<keyword evidence="1" id="KW-0233">DNA recombination</keyword>
<proteinExistence type="predicted"/>
<feature type="coiled-coil region" evidence="2">
    <location>
        <begin position="48"/>
        <end position="75"/>
    </location>
</feature>
<dbReference type="InterPro" id="IPR013762">
    <property type="entry name" value="Integrase-like_cat_sf"/>
</dbReference>
<accession>A0ABW8ZBL5</accession>
<dbReference type="Pfam" id="PF20172">
    <property type="entry name" value="DUF6538"/>
    <property type="match status" value="1"/>
</dbReference>
<keyword evidence="2" id="KW-0175">Coiled coil</keyword>
<comment type="caution">
    <text evidence="5">The sequence shown here is derived from an EMBL/GenBank/DDBJ whole genome shotgun (WGS) entry which is preliminary data.</text>
</comment>
<evidence type="ECO:0000256" key="1">
    <source>
        <dbReference type="ARBA" id="ARBA00023172"/>
    </source>
</evidence>
<gene>
    <name evidence="5" type="ORF">PQR63_15315</name>
</gene>
<evidence type="ECO:0000256" key="2">
    <source>
        <dbReference type="SAM" id="Coils"/>
    </source>
</evidence>
<protein>
    <recommendedName>
        <fullName evidence="4">DUF6538 domain-containing protein</fullName>
    </recommendedName>
</protein>
<evidence type="ECO:0000313" key="5">
    <source>
        <dbReference type="EMBL" id="MFL9879768.1"/>
    </source>
</evidence>